<dbReference type="EMBL" id="JAPIUZ010000001">
    <property type="protein sequence ID" value="MCX2563299.1"/>
    <property type="molecule type" value="Genomic_DNA"/>
</dbReference>
<dbReference type="Proteomes" id="UP001301152">
    <property type="component" value="Unassembled WGS sequence"/>
</dbReference>
<accession>A0ABT3QDF5</accession>
<comment type="caution">
    <text evidence="2">The sequence shown here is derived from an EMBL/GenBank/DDBJ whole genome shotgun (WGS) entry which is preliminary data.</text>
</comment>
<protein>
    <submittedName>
        <fullName evidence="2">Hint domain-containing protein</fullName>
    </submittedName>
</protein>
<evidence type="ECO:0000259" key="1">
    <source>
        <dbReference type="Pfam" id="PF13403"/>
    </source>
</evidence>
<feature type="domain" description="Hedgehog/Intein (Hint)" evidence="1">
    <location>
        <begin position="350"/>
        <end position="488"/>
    </location>
</feature>
<keyword evidence="3" id="KW-1185">Reference proteome</keyword>
<dbReference type="InterPro" id="IPR036844">
    <property type="entry name" value="Hint_dom_sf"/>
</dbReference>
<feature type="non-terminal residue" evidence="2">
    <location>
        <position position="1"/>
    </location>
</feature>
<gene>
    <name evidence="2" type="ORF">OQ497_04895</name>
</gene>
<reference evidence="2 3" key="1">
    <citation type="submission" date="2022-11" db="EMBL/GenBank/DDBJ databases">
        <title>Genome sequencing of Acetobacter type strain.</title>
        <authorList>
            <person name="Heo J."/>
            <person name="Lee D."/>
            <person name="Han B.-H."/>
            <person name="Hong S.-B."/>
            <person name="Kwon S.-W."/>
        </authorList>
    </citation>
    <scope>NUCLEOTIDE SEQUENCE [LARGE SCALE GENOMIC DNA]</scope>
    <source>
        <strain evidence="2 3">KACC 21253</strain>
    </source>
</reference>
<dbReference type="SUPFAM" id="SSF51294">
    <property type="entry name" value="Hedgehog/intein (Hint) domain"/>
    <property type="match status" value="1"/>
</dbReference>
<dbReference type="InterPro" id="IPR028992">
    <property type="entry name" value="Hedgehog/Intein_dom"/>
</dbReference>
<dbReference type="Gene3D" id="2.170.16.10">
    <property type="entry name" value="Hedgehog/Intein (Hint) domain"/>
    <property type="match status" value="1"/>
</dbReference>
<dbReference type="RefSeq" id="WP_265792620.1">
    <property type="nucleotide sequence ID" value="NZ_JAPIUZ010000001.1"/>
</dbReference>
<evidence type="ECO:0000313" key="3">
    <source>
        <dbReference type="Proteomes" id="UP001301152"/>
    </source>
</evidence>
<evidence type="ECO:0000313" key="2">
    <source>
        <dbReference type="EMBL" id="MCX2563299.1"/>
    </source>
</evidence>
<dbReference type="Pfam" id="PF13403">
    <property type="entry name" value="Hint_2"/>
    <property type="match status" value="1"/>
</dbReference>
<name>A0ABT3QDF5_9PROT</name>
<proteinExistence type="predicted"/>
<organism evidence="2 3">
    <name type="scientific">Acetobacter thailandicus</name>
    <dbReference type="NCBI Taxonomy" id="1502842"/>
    <lineage>
        <taxon>Bacteria</taxon>
        <taxon>Pseudomonadati</taxon>
        <taxon>Pseudomonadota</taxon>
        <taxon>Alphaproteobacteria</taxon>
        <taxon>Acetobacterales</taxon>
        <taxon>Acetobacteraceae</taxon>
        <taxon>Acetobacter</taxon>
    </lineage>
</organism>
<sequence>NVISGGTWVAKLNNAGQTVYVSGTKVVSGPVNLWNASLTISSGAVVSGLVSVATFGLGNGTLTVLSGGTIESSYVANGPLNIYSGGSSLSNSYESEVTTVYSGGSSTDDVFTESYDGGYTSGTLNGSKFAGGDNTSYVNVLNGGYISYPSISNQQFTLASSAVYNNAVSKTTPPDITNNNNVISGGTWVAKLNNAGQTVYVSGTKVVSGPVNLWNASLTISSGAVVSGLVSVATFGAANGTIYVSSGGTIESSYTANGYLNIYSGGSSLSNSYESEVTTIYSGGSSTDDVFTESYSGGYTSGTLNGSKFAGGDNTSYVLVGSGGYISNPTVVNEALTVYKTATFESSEACFLAGSLITTPSGLVPVEELSVGDQVIAYVDGVEKNRHVTWAGEGHCVIRPHLPLDQAGYPIRILKDSIADGVPFKDLLITAEHCLFFDGKFVPARMLVNGSSIFYDTSINAYKYYHIETEEHSVIMADGMLTESYLDTGNRHTFTQTGNVVSFSRSRTLSWNDAAAPLTVSRDDVELIFCQIKSRAEQKGRDVQTIVQPLVHDHNLYLVTETGATIRQIRESDGRVMFMIPAGIESVRLVSHASRPCDVIGPFVDDRRKLGVLVGSVMLCEGDTTITLTDHLQDPELSGWNNIEGETVRWTKGNALLKLGQRPMGSIALMAIDIHAGGPYILENRLPEQSAIQA</sequence>